<proteinExistence type="predicted"/>
<accession>A0A6A6QMP5</accession>
<dbReference type="AlphaFoldDB" id="A0A6A6QMP5"/>
<feature type="compositionally biased region" description="Low complexity" evidence="1">
    <location>
        <begin position="288"/>
        <end position="300"/>
    </location>
</feature>
<feature type="transmembrane region" description="Helical" evidence="2">
    <location>
        <begin position="134"/>
        <end position="162"/>
    </location>
</feature>
<keyword evidence="2" id="KW-0472">Membrane</keyword>
<dbReference type="OrthoDB" id="5562676at2759"/>
<dbReference type="InterPro" id="IPR018786">
    <property type="entry name" value="Mit_KHE1"/>
</dbReference>
<dbReference type="EMBL" id="MU004192">
    <property type="protein sequence ID" value="KAF2493651.1"/>
    <property type="molecule type" value="Genomic_DNA"/>
</dbReference>
<evidence type="ECO:0000313" key="4">
    <source>
        <dbReference type="Proteomes" id="UP000799750"/>
    </source>
</evidence>
<organism evidence="3 4">
    <name type="scientific">Lophium mytilinum</name>
    <dbReference type="NCBI Taxonomy" id="390894"/>
    <lineage>
        <taxon>Eukaryota</taxon>
        <taxon>Fungi</taxon>
        <taxon>Dikarya</taxon>
        <taxon>Ascomycota</taxon>
        <taxon>Pezizomycotina</taxon>
        <taxon>Dothideomycetes</taxon>
        <taxon>Pleosporomycetidae</taxon>
        <taxon>Mytilinidiales</taxon>
        <taxon>Mytilinidiaceae</taxon>
        <taxon>Lophium</taxon>
    </lineage>
</organism>
<keyword evidence="2" id="KW-1133">Transmembrane helix</keyword>
<dbReference type="GO" id="GO:0006813">
    <property type="term" value="P:potassium ion transport"/>
    <property type="evidence" value="ECO:0007669"/>
    <property type="project" value="TreeGrafter"/>
</dbReference>
<dbReference type="PANTHER" id="PTHR28062:SF1">
    <property type="entry name" value="TRANSMEMBRANE PROTEIN"/>
    <property type="match status" value="1"/>
</dbReference>
<gene>
    <name evidence="3" type="ORF">BU16DRAFT_551425</name>
</gene>
<protein>
    <recommendedName>
        <fullName evidence="5">Mitochondrial K+-H+ exchange-related-domain-containing protein</fullName>
    </recommendedName>
</protein>
<name>A0A6A6QMP5_9PEZI</name>
<dbReference type="PANTHER" id="PTHR28062">
    <property type="entry name" value="K+-H+ EXCHANGE-LIKE PROTEIN"/>
    <property type="match status" value="1"/>
</dbReference>
<evidence type="ECO:0008006" key="5">
    <source>
        <dbReference type="Google" id="ProtNLM"/>
    </source>
</evidence>
<feature type="compositionally biased region" description="Basic and acidic residues" evidence="1">
    <location>
        <begin position="271"/>
        <end position="285"/>
    </location>
</feature>
<keyword evidence="4" id="KW-1185">Reference proteome</keyword>
<evidence type="ECO:0000256" key="2">
    <source>
        <dbReference type="SAM" id="Phobius"/>
    </source>
</evidence>
<evidence type="ECO:0000256" key="1">
    <source>
        <dbReference type="SAM" id="MobiDB-lite"/>
    </source>
</evidence>
<keyword evidence="2" id="KW-0812">Transmembrane</keyword>
<evidence type="ECO:0000313" key="3">
    <source>
        <dbReference type="EMBL" id="KAF2493651.1"/>
    </source>
</evidence>
<reference evidence="3" key="1">
    <citation type="journal article" date="2020" name="Stud. Mycol.">
        <title>101 Dothideomycetes genomes: a test case for predicting lifestyles and emergence of pathogens.</title>
        <authorList>
            <person name="Haridas S."/>
            <person name="Albert R."/>
            <person name="Binder M."/>
            <person name="Bloem J."/>
            <person name="Labutti K."/>
            <person name="Salamov A."/>
            <person name="Andreopoulos B."/>
            <person name="Baker S."/>
            <person name="Barry K."/>
            <person name="Bills G."/>
            <person name="Bluhm B."/>
            <person name="Cannon C."/>
            <person name="Castanera R."/>
            <person name="Culley D."/>
            <person name="Daum C."/>
            <person name="Ezra D."/>
            <person name="Gonzalez J."/>
            <person name="Henrissat B."/>
            <person name="Kuo A."/>
            <person name="Liang C."/>
            <person name="Lipzen A."/>
            <person name="Lutzoni F."/>
            <person name="Magnuson J."/>
            <person name="Mondo S."/>
            <person name="Nolan M."/>
            <person name="Ohm R."/>
            <person name="Pangilinan J."/>
            <person name="Park H.-J."/>
            <person name="Ramirez L."/>
            <person name="Alfaro M."/>
            <person name="Sun H."/>
            <person name="Tritt A."/>
            <person name="Yoshinaga Y."/>
            <person name="Zwiers L.-H."/>
            <person name="Turgeon B."/>
            <person name="Goodwin S."/>
            <person name="Spatafora J."/>
            <person name="Crous P."/>
            <person name="Grigoriev I."/>
        </authorList>
    </citation>
    <scope>NUCLEOTIDE SEQUENCE</scope>
    <source>
        <strain evidence="3">CBS 269.34</strain>
    </source>
</reference>
<dbReference type="Proteomes" id="UP000799750">
    <property type="component" value="Unassembled WGS sequence"/>
</dbReference>
<dbReference type="GO" id="GO:1902600">
    <property type="term" value="P:proton transmembrane transport"/>
    <property type="evidence" value="ECO:0007669"/>
    <property type="project" value="TreeGrafter"/>
</dbReference>
<feature type="region of interest" description="Disordered" evidence="1">
    <location>
        <begin position="271"/>
        <end position="302"/>
    </location>
</feature>
<dbReference type="Pfam" id="PF10173">
    <property type="entry name" value="Mit_KHE1"/>
    <property type="match status" value="1"/>
</dbReference>
<dbReference type="GO" id="GO:0005743">
    <property type="term" value="C:mitochondrial inner membrane"/>
    <property type="evidence" value="ECO:0007669"/>
    <property type="project" value="TreeGrafter"/>
</dbReference>
<sequence length="316" mass="36267">MRIFLLPISARHSLIYCQHISKPSSSHYSLFDRFVERVEAQARQTWVAWEKKPGGWKKKSTTIGNQLLKRIPYQEWGLKSIPPLSKKLRTNVVDGKVTDVEVLFPARFMTEEKVKETLERFALQGQLKHSDRMFWSYAGLPFAVPFALVPIIPNFPLFYLAFRAWSHWRAYNGSRHLELLLKKDAIIPSPSADLDKIYGADLIHQDGSSSGADQRLRTGRWKLKIETETKDIMILHPGMGELIGEHFRIPEMASLIERAIERLEKDIRGGKVDTTKLASHEDRPNTNHSSHAKSACSLSSPGKTTRRFSVIYDMWN</sequence>